<keyword evidence="3" id="KW-1185">Reference proteome</keyword>
<sequence length="103" mass="11872">MWAKTALFRTLIPGLFVIPDEGSLRLGPATAALPEPFVDAMRRFHDRLPRLQPRPAVPHDTELDDAELEDIDFDDDHDTRLEGETFTNEDDFEQGTYDDLWDE</sequence>
<comment type="caution">
    <text evidence="2">The sequence shown here is derived from an EMBL/GenBank/DDBJ whole genome shotgun (WGS) entry which is preliminary data.</text>
</comment>
<evidence type="ECO:0000313" key="2">
    <source>
        <dbReference type="EMBL" id="MFC5288900.1"/>
    </source>
</evidence>
<protein>
    <recommendedName>
        <fullName evidence="4">CCD97-like C-terminal domain-containing protein</fullName>
    </recommendedName>
</protein>
<evidence type="ECO:0000256" key="1">
    <source>
        <dbReference type="SAM" id="MobiDB-lite"/>
    </source>
</evidence>
<reference evidence="3" key="1">
    <citation type="journal article" date="2019" name="Int. J. Syst. Evol. Microbiol.">
        <title>The Global Catalogue of Microorganisms (GCM) 10K type strain sequencing project: providing services to taxonomists for standard genome sequencing and annotation.</title>
        <authorList>
            <consortium name="The Broad Institute Genomics Platform"/>
            <consortium name="The Broad Institute Genome Sequencing Center for Infectious Disease"/>
            <person name="Wu L."/>
            <person name="Ma J."/>
        </authorList>
    </citation>
    <scope>NUCLEOTIDE SEQUENCE [LARGE SCALE GENOMIC DNA]</scope>
    <source>
        <strain evidence="3">CCUG 59778</strain>
    </source>
</reference>
<gene>
    <name evidence="2" type="ORF">ACFPM7_17755</name>
</gene>
<dbReference type="RefSeq" id="WP_378248753.1">
    <property type="nucleotide sequence ID" value="NZ_JBHSKF010000009.1"/>
</dbReference>
<dbReference type="Proteomes" id="UP001596157">
    <property type="component" value="Unassembled WGS sequence"/>
</dbReference>
<proteinExistence type="predicted"/>
<organism evidence="2 3">
    <name type="scientific">Actinokineospora guangxiensis</name>
    <dbReference type="NCBI Taxonomy" id="1490288"/>
    <lineage>
        <taxon>Bacteria</taxon>
        <taxon>Bacillati</taxon>
        <taxon>Actinomycetota</taxon>
        <taxon>Actinomycetes</taxon>
        <taxon>Pseudonocardiales</taxon>
        <taxon>Pseudonocardiaceae</taxon>
        <taxon>Actinokineospora</taxon>
    </lineage>
</organism>
<feature type="region of interest" description="Disordered" evidence="1">
    <location>
        <begin position="50"/>
        <end position="103"/>
    </location>
</feature>
<dbReference type="EMBL" id="JBHSKF010000009">
    <property type="protein sequence ID" value="MFC5288900.1"/>
    <property type="molecule type" value="Genomic_DNA"/>
</dbReference>
<evidence type="ECO:0000313" key="3">
    <source>
        <dbReference type="Proteomes" id="UP001596157"/>
    </source>
</evidence>
<feature type="compositionally biased region" description="Acidic residues" evidence="1">
    <location>
        <begin position="62"/>
        <end position="76"/>
    </location>
</feature>
<name>A0ABW0ESB2_9PSEU</name>
<evidence type="ECO:0008006" key="4">
    <source>
        <dbReference type="Google" id="ProtNLM"/>
    </source>
</evidence>
<accession>A0ABW0ESB2</accession>